<keyword evidence="2" id="KW-1003">Cell membrane</keyword>
<dbReference type="Gene3D" id="1.20.1740.10">
    <property type="entry name" value="Amino acid/polyamine transporter I"/>
    <property type="match status" value="1"/>
</dbReference>
<feature type="transmembrane region" description="Helical" evidence="6">
    <location>
        <begin position="348"/>
        <end position="366"/>
    </location>
</feature>
<dbReference type="RefSeq" id="WP_142943414.1">
    <property type="nucleotide sequence ID" value="NZ_VIKR01000005.1"/>
</dbReference>
<evidence type="ECO:0000256" key="4">
    <source>
        <dbReference type="ARBA" id="ARBA00022989"/>
    </source>
</evidence>
<feature type="transmembrane region" description="Helical" evidence="6">
    <location>
        <begin position="275"/>
        <end position="299"/>
    </location>
</feature>
<feature type="transmembrane region" description="Helical" evidence="6">
    <location>
        <begin position="38"/>
        <end position="62"/>
    </location>
</feature>
<feature type="transmembrane region" description="Helical" evidence="6">
    <location>
        <begin position="119"/>
        <end position="140"/>
    </location>
</feature>
<dbReference type="PANTHER" id="PTHR42770:SF7">
    <property type="entry name" value="MEMBRANE PROTEIN"/>
    <property type="match status" value="1"/>
</dbReference>
<accession>A0A545T4D4</accession>
<dbReference type="InterPro" id="IPR050367">
    <property type="entry name" value="APC_superfamily"/>
</dbReference>
<evidence type="ECO:0000256" key="3">
    <source>
        <dbReference type="ARBA" id="ARBA00022692"/>
    </source>
</evidence>
<feature type="transmembrane region" description="Helical" evidence="6">
    <location>
        <begin position="147"/>
        <end position="166"/>
    </location>
</feature>
<feature type="transmembrane region" description="Helical" evidence="6">
    <location>
        <begin position="89"/>
        <end position="113"/>
    </location>
</feature>
<dbReference type="PANTHER" id="PTHR42770">
    <property type="entry name" value="AMINO ACID TRANSPORTER-RELATED"/>
    <property type="match status" value="1"/>
</dbReference>
<keyword evidence="3 6" id="KW-0812">Transmembrane</keyword>
<feature type="transmembrane region" description="Helical" evidence="6">
    <location>
        <begin position="320"/>
        <end position="342"/>
    </location>
</feature>
<evidence type="ECO:0000256" key="5">
    <source>
        <dbReference type="ARBA" id="ARBA00023136"/>
    </source>
</evidence>
<dbReference type="GO" id="GO:0022857">
    <property type="term" value="F:transmembrane transporter activity"/>
    <property type="evidence" value="ECO:0007669"/>
    <property type="project" value="InterPro"/>
</dbReference>
<organism evidence="7 8">
    <name type="scientific">Aliikangiella marina</name>
    <dbReference type="NCBI Taxonomy" id="1712262"/>
    <lineage>
        <taxon>Bacteria</taxon>
        <taxon>Pseudomonadati</taxon>
        <taxon>Pseudomonadota</taxon>
        <taxon>Gammaproteobacteria</taxon>
        <taxon>Oceanospirillales</taxon>
        <taxon>Pleioneaceae</taxon>
        <taxon>Aliikangiella</taxon>
    </lineage>
</organism>
<dbReference type="GO" id="GO:0005886">
    <property type="term" value="C:plasma membrane"/>
    <property type="evidence" value="ECO:0007669"/>
    <property type="project" value="UniProtKB-SubCell"/>
</dbReference>
<dbReference type="EMBL" id="VIKR01000005">
    <property type="protein sequence ID" value="TQV72086.1"/>
    <property type="molecule type" value="Genomic_DNA"/>
</dbReference>
<reference evidence="7 8" key="1">
    <citation type="submission" date="2019-06" db="EMBL/GenBank/DDBJ databases">
        <title>Draft genome of Aliikangiella marina GYP-15.</title>
        <authorList>
            <person name="Wang G."/>
        </authorList>
    </citation>
    <scope>NUCLEOTIDE SEQUENCE [LARGE SCALE GENOMIC DNA]</scope>
    <source>
        <strain evidence="7 8">GYP-15</strain>
    </source>
</reference>
<dbReference type="Proteomes" id="UP000317839">
    <property type="component" value="Unassembled WGS sequence"/>
</dbReference>
<keyword evidence="5 6" id="KW-0472">Membrane</keyword>
<dbReference type="OrthoDB" id="9804700at2"/>
<evidence type="ECO:0000313" key="7">
    <source>
        <dbReference type="EMBL" id="TQV72086.1"/>
    </source>
</evidence>
<feature type="transmembrane region" description="Helical" evidence="6">
    <location>
        <begin position="378"/>
        <end position="400"/>
    </location>
</feature>
<comment type="caution">
    <text evidence="7">The sequence shown here is derived from an EMBL/GenBank/DDBJ whole genome shotgun (WGS) entry which is preliminary data.</text>
</comment>
<feature type="transmembrane region" description="Helical" evidence="6">
    <location>
        <begin position="186"/>
        <end position="205"/>
    </location>
</feature>
<keyword evidence="8" id="KW-1185">Reference proteome</keyword>
<sequence>MADKSLKRAISLPGLVFYGVGTMIGGGIYALLGKVTDIAGLLTPWAIIIAGVMALFSAFSFAELSARYPKSGGPAFYLQQAFSRPIGQIFGFLVIATGVVSAATLSVAVSGFLHDLANLPLWLGQLSIVILLAMIACWGIQQSVVTVAVITLVEVIGLILVIVVNSDSVINLQRPPSAFLPSLGPQIWLSIFTASFLAFYAFIGFEDMVTLAEEVKSVKKNLPYGIVISLLITLLLYVGVSFIAVISVDLGDFASSNTPMAELTRQSAWLSPQTLIIISLLAGINGALVQIIMAARVLFGMARNQQAPQVFKSINAKTQTPINASVIVTTTILLLALCVDLTTLAKLTSGIILIVFSGVNIALLKVKRQELPFDGFQVFIWVPICGFLMSAAIFIMGFMATLGMTH</sequence>
<gene>
    <name evidence="7" type="ORF">FLL45_17850</name>
</gene>
<evidence type="ECO:0000313" key="8">
    <source>
        <dbReference type="Proteomes" id="UP000317839"/>
    </source>
</evidence>
<dbReference type="PIRSF" id="PIRSF006060">
    <property type="entry name" value="AA_transporter"/>
    <property type="match status" value="1"/>
</dbReference>
<dbReference type="InterPro" id="IPR002293">
    <property type="entry name" value="AA/rel_permease1"/>
</dbReference>
<keyword evidence="4 6" id="KW-1133">Transmembrane helix</keyword>
<dbReference type="Pfam" id="PF13520">
    <property type="entry name" value="AA_permease_2"/>
    <property type="match status" value="1"/>
</dbReference>
<dbReference type="AlphaFoldDB" id="A0A545T4D4"/>
<evidence type="ECO:0000256" key="6">
    <source>
        <dbReference type="SAM" id="Phobius"/>
    </source>
</evidence>
<protein>
    <submittedName>
        <fullName evidence="7">Amino acid permease</fullName>
    </submittedName>
</protein>
<evidence type="ECO:0000256" key="2">
    <source>
        <dbReference type="ARBA" id="ARBA00022475"/>
    </source>
</evidence>
<comment type="subcellular location">
    <subcellularLocation>
        <location evidence="1">Cell membrane</location>
        <topology evidence="1">Multi-pass membrane protein</topology>
    </subcellularLocation>
</comment>
<proteinExistence type="predicted"/>
<feature type="transmembrane region" description="Helical" evidence="6">
    <location>
        <begin position="226"/>
        <end position="248"/>
    </location>
</feature>
<evidence type="ECO:0000256" key="1">
    <source>
        <dbReference type="ARBA" id="ARBA00004651"/>
    </source>
</evidence>
<feature type="transmembrane region" description="Helical" evidence="6">
    <location>
        <begin position="12"/>
        <end position="32"/>
    </location>
</feature>
<name>A0A545T4D4_9GAMM</name>